<dbReference type="Gene3D" id="3.90.1150.10">
    <property type="entry name" value="Aspartate Aminotransferase, domain 1"/>
    <property type="match status" value="1"/>
</dbReference>
<dbReference type="SUPFAM" id="SSF53383">
    <property type="entry name" value="PLP-dependent transferases"/>
    <property type="match status" value="1"/>
</dbReference>
<comment type="cofactor">
    <cofactor evidence="1 7 8">
        <name>pyridoxal 5'-phosphate</name>
        <dbReference type="ChEBI" id="CHEBI:597326"/>
    </cofactor>
</comment>
<accession>A0A8H9IU28</accession>
<dbReference type="InterPro" id="IPR015422">
    <property type="entry name" value="PyrdxlP-dep_Trfase_small"/>
</dbReference>
<dbReference type="RefSeq" id="WP_145937323.1">
    <property type="nucleotide sequence ID" value="NZ_BNAV01000001.1"/>
</dbReference>
<organism evidence="9 10">
    <name type="scientific">Amycolatopsis bartoniae</name>
    <dbReference type="NCBI Taxonomy" id="941986"/>
    <lineage>
        <taxon>Bacteria</taxon>
        <taxon>Bacillati</taxon>
        <taxon>Actinomycetota</taxon>
        <taxon>Actinomycetes</taxon>
        <taxon>Pseudonocardiales</taxon>
        <taxon>Pseudonocardiaceae</taxon>
        <taxon>Amycolatopsis</taxon>
    </lineage>
</organism>
<comment type="caution">
    <text evidence="9">The sequence shown here is derived from an EMBL/GenBank/DDBJ whole genome shotgun (WGS) entry which is preliminary data.</text>
</comment>
<evidence type="ECO:0000313" key="10">
    <source>
        <dbReference type="Proteomes" id="UP000658656"/>
    </source>
</evidence>
<keyword evidence="5" id="KW-0045">Antibiotic biosynthesis</keyword>
<evidence type="ECO:0000256" key="6">
    <source>
        <dbReference type="ARBA" id="ARBA00023239"/>
    </source>
</evidence>
<dbReference type="OrthoDB" id="3335676at2"/>
<evidence type="ECO:0000256" key="8">
    <source>
        <dbReference type="RuleBase" id="RU000382"/>
    </source>
</evidence>
<dbReference type="GO" id="GO:0008483">
    <property type="term" value="F:transaminase activity"/>
    <property type="evidence" value="ECO:0007669"/>
    <property type="project" value="UniProtKB-KW"/>
</dbReference>
<feature type="modified residue" description="N6-(pyridoxal phosphate)lysine" evidence="7">
    <location>
        <position position="287"/>
    </location>
</feature>
<dbReference type="InterPro" id="IPR010977">
    <property type="entry name" value="Aromatic_deC"/>
</dbReference>
<keyword evidence="9" id="KW-0808">Transferase</keyword>
<dbReference type="PANTHER" id="PTHR11999:SF70">
    <property type="entry name" value="MIP05841P"/>
    <property type="match status" value="1"/>
</dbReference>
<sequence>MPLRELLLAAAARAADHRERDGRVFPETGPEAVRAALGSLPDGPSPAEEVVDELVRVVEPALVATTGPRYFGFVIGGALDAATAADVLATGWDQNATNATSSPAAAAVEEVAGTWLKDLLGLPADASAGFTTGGQGANTVCLAAARHHVLAQAGWDVERDGLGGAPRVRVLASADRHVTIDRALRLLGFGTAAIVPVPTDDQGRTDVRALAAELSAVDGPAIVCLQAGDVNTGAFDRFPEAIDAAHAHGAWVHVDGAVGLWAAGSPRTRHLTAGMARADSWSTDGHKWLNVPYDAGYAFCAHPAAHAAAMAYTAAYLTGQDEFRAPSAYTLESSRRARGFATWAALRELGRSGVAELVDRCCALARRFAGRLAAEGVEIGNDVVLNQVLASFGDDERTRRVLAAVQRSGECWMGGTTWHGRQYARISVSNWRTTEADVDRSVAAVLAALRQAR</sequence>
<dbReference type="PANTHER" id="PTHR11999">
    <property type="entry name" value="GROUP II PYRIDOXAL-5-PHOSPHATE DECARBOXYLASE"/>
    <property type="match status" value="1"/>
</dbReference>
<evidence type="ECO:0000256" key="7">
    <source>
        <dbReference type="PIRSR" id="PIRSR602129-50"/>
    </source>
</evidence>
<dbReference type="Proteomes" id="UP000658656">
    <property type="component" value="Unassembled WGS sequence"/>
</dbReference>
<dbReference type="InterPro" id="IPR002129">
    <property type="entry name" value="PyrdxlP-dep_de-COase"/>
</dbReference>
<comment type="similarity">
    <text evidence="2 8">Belongs to the group II decarboxylase family.</text>
</comment>
<dbReference type="InterPro" id="IPR015421">
    <property type="entry name" value="PyrdxlP-dep_Trfase_major"/>
</dbReference>
<keyword evidence="10" id="KW-1185">Reference proteome</keyword>
<reference evidence="9" key="1">
    <citation type="journal article" date="2014" name="Int. J. Syst. Evol. Microbiol.">
        <title>Complete genome sequence of Corynebacterium casei LMG S-19264T (=DSM 44701T), isolated from a smear-ripened cheese.</title>
        <authorList>
            <consortium name="US DOE Joint Genome Institute (JGI-PGF)"/>
            <person name="Walter F."/>
            <person name="Albersmeier A."/>
            <person name="Kalinowski J."/>
            <person name="Ruckert C."/>
        </authorList>
    </citation>
    <scope>NUCLEOTIDE SEQUENCE</scope>
    <source>
        <strain evidence="9">CGMCC 4.7679</strain>
    </source>
</reference>
<keyword evidence="3" id="KW-0210">Decarboxylase</keyword>
<dbReference type="Pfam" id="PF00282">
    <property type="entry name" value="Pyridoxal_deC"/>
    <property type="match status" value="1"/>
</dbReference>
<dbReference type="GO" id="GO:0019752">
    <property type="term" value="P:carboxylic acid metabolic process"/>
    <property type="evidence" value="ECO:0007669"/>
    <property type="project" value="InterPro"/>
</dbReference>
<reference evidence="9" key="2">
    <citation type="submission" date="2020-09" db="EMBL/GenBank/DDBJ databases">
        <authorList>
            <person name="Sun Q."/>
            <person name="Zhou Y."/>
        </authorList>
    </citation>
    <scope>NUCLEOTIDE SEQUENCE</scope>
    <source>
        <strain evidence="9">CGMCC 4.7679</strain>
    </source>
</reference>
<protein>
    <submittedName>
        <fullName evidence="9">Aspartate aminotransferase family protein</fullName>
    </submittedName>
</protein>
<evidence type="ECO:0000256" key="5">
    <source>
        <dbReference type="ARBA" id="ARBA00023194"/>
    </source>
</evidence>
<dbReference type="AlphaFoldDB" id="A0A8H9IU28"/>
<keyword evidence="4 7" id="KW-0663">Pyridoxal phosphate</keyword>
<keyword evidence="6 8" id="KW-0456">Lyase</keyword>
<dbReference type="GO" id="GO:0017000">
    <property type="term" value="P:antibiotic biosynthetic process"/>
    <property type="evidence" value="ECO:0007669"/>
    <property type="project" value="UniProtKB-KW"/>
</dbReference>
<name>A0A8H9IU28_9PSEU</name>
<dbReference type="GO" id="GO:0004058">
    <property type="term" value="F:aromatic-L-amino-acid decarboxylase activity"/>
    <property type="evidence" value="ECO:0007669"/>
    <property type="project" value="UniProtKB-ARBA"/>
</dbReference>
<dbReference type="GO" id="GO:0030170">
    <property type="term" value="F:pyridoxal phosphate binding"/>
    <property type="evidence" value="ECO:0007669"/>
    <property type="project" value="InterPro"/>
</dbReference>
<dbReference type="InterPro" id="IPR015424">
    <property type="entry name" value="PyrdxlP-dep_Trfase"/>
</dbReference>
<evidence type="ECO:0000256" key="4">
    <source>
        <dbReference type="ARBA" id="ARBA00022898"/>
    </source>
</evidence>
<proteinExistence type="inferred from homology"/>
<evidence type="ECO:0000256" key="3">
    <source>
        <dbReference type="ARBA" id="ARBA00022793"/>
    </source>
</evidence>
<keyword evidence="9" id="KW-0032">Aminotransferase</keyword>
<dbReference type="Gene3D" id="3.40.640.10">
    <property type="entry name" value="Type I PLP-dependent aspartate aminotransferase-like (Major domain)"/>
    <property type="match status" value="1"/>
</dbReference>
<evidence type="ECO:0000256" key="2">
    <source>
        <dbReference type="ARBA" id="ARBA00009533"/>
    </source>
</evidence>
<dbReference type="EMBL" id="BNAV01000001">
    <property type="protein sequence ID" value="GHF33085.1"/>
    <property type="molecule type" value="Genomic_DNA"/>
</dbReference>
<evidence type="ECO:0000256" key="1">
    <source>
        <dbReference type="ARBA" id="ARBA00001933"/>
    </source>
</evidence>
<evidence type="ECO:0000313" key="9">
    <source>
        <dbReference type="EMBL" id="GHF33085.1"/>
    </source>
</evidence>
<gene>
    <name evidence="9" type="ORF">GCM10017566_02120</name>
</gene>